<feature type="domain" description="Threonyl/alanyl tRNA synthetase SAD" evidence="3">
    <location>
        <begin position="260"/>
        <end position="301"/>
    </location>
</feature>
<dbReference type="GO" id="GO:0005524">
    <property type="term" value="F:ATP binding"/>
    <property type="evidence" value="ECO:0007669"/>
    <property type="project" value="InterPro"/>
</dbReference>
<dbReference type="Gene3D" id="3.30.980.10">
    <property type="entry name" value="Threonyl-trna Synthetase, Chain A, domain 2"/>
    <property type="match status" value="1"/>
</dbReference>
<dbReference type="eggNOG" id="ENOG502S23F">
    <property type="taxonomic scope" value="Eukaryota"/>
</dbReference>
<dbReference type="STRING" id="5762.D2VTL9"/>
<dbReference type="InterPro" id="IPR009000">
    <property type="entry name" value="Transl_B-barrel_sf"/>
</dbReference>
<dbReference type="Gene3D" id="2.40.30.130">
    <property type="match status" value="1"/>
</dbReference>
<dbReference type="AlphaFoldDB" id="D2VTL9"/>
<dbReference type="EMBL" id="GG738896">
    <property type="protein sequence ID" value="EFC39954.1"/>
    <property type="molecule type" value="Genomic_DNA"/>
</dbReference>
<sequence>MCDKLFLKDHKLSCLSNARLLSITKLTSEQNSDHEKIIKSLQNNFSIQQNKSLASERVDFYKINLDKTIFHPQGGGQPSDEGVLLINSLGGREMVKFCVKFVKLAGDLIQVDHFGWFEGIELSESEIIQMNDGNASVECRIDMEKRNIYTKIHSAGHVLDLAIAMCGYKWKPGRGYHFVDSPYCEYFHCNQIPESIPKFVEQVNQKITELLQDESENSTVVKSFIPYYSNIEENNLIVNNQLSEKFEHEIPTYLPPGQDVRFVKYGNVECACSGTHVDQFSEIGNFQMSKAKKQGQTIRISYNLVSSK</sequence>
<dbReference type="InterPro" id="IPR012947">
    <property type="entry name" value="tRNA_SAD"/>
</dbReference>
<dbReference type="GO" id="GO:0004812">
    <property type="term" value="F:aminoacyl-tRNA ligase activity"/>
    <property type="evidence" value="ECO:0007669"/>
    <property type="project" value="InterPro"/>
</dbReference>
<dbReference type="OrthoDB" id="288942at2759"/>
<dbReference type="InParanoid" id="D2VTL9"/>
<reference evidence="4 5" key="1">
    <citation type="journal article" date="2010" name="Cell">
        <title>The genome of Naegleria gruberi illuminates early eukaryotic versatility.</title>
        <authorList>
            <person name="Fritz-Laylin L.K."/>
            <person name="Prochnik S.E."/>
            <person name="Ginger M.L."/>
            <person name="Dacks J.B."/>
            <person name="Carpenter M.L."/>
            <person name="Field M.C."/>
            <person name="Kuo A."/>
            <person name="Paredez A."/>
            <person name="Chapman J."/>
            <person name="Pham J."/>
            <person name="Shu S."/>
            <person name="Neupane R."/>
            <person name="Cipriano M."/>
            <person name="Mancuso J."/>
            <person name="Tu H."/>
            <person name="Salamov A."/>
            <person name="Lindquist E."/>
            <person name="Shapiro H."/>
            <person name="Lucas S."/>
            <person name="Grigoriev I.V."/>
            <person name="Cande W.Z."/>
            <person name="Fulton C."/>
            <person name="Rokhsar D.S."/>
            <person name="Dawson S.C."/>
        </authorList>
    </citation>
    <scope>NUCLEOTIDE SEQUENCE [LARGE SCALE GENOMIC DNA]</scope>
    <source>
        <strain evidence="4 5">NEG-M</strain>
    </source>
</reference>
<dbReference type="SUPFAM" id="SSF55186">
    <property type="entry name" value="ThrRS/AlaRS common domain"/>
    <property type="match status" value="1"/>
</dbReference>
<dbReference type="GeneID" id="8854368"/>
<dbReference type="RefSeq" id="XP_002672698.1">
    <property type="nucleotide sequence ID" value="XM_002672652.1"/>
</dbReference>
<evidence type="ECO:0000313" key="4">
    <source>
        <dbReference type="EMBL" id="EFC39954.1"/>
    </source>
</evidence>
<dbReference type="Proteomes" id="UP000006671">
    <property type="component" value="Unassembled WGS sequence"/>
</dbReference>
<comment type="cofactor">
    <cofactor evidence="1">
        <name>Zn(2+)</name>
        <dbReference type="ChEBI" id="CHEBI:29105"/>
    </cofactor>
</comment>
<keyword evidence="5" id="KW-1185">Reference proteome</keyword>
<comment type="similarity">
    <text evidence="2">Belongs to the class-II aminoacyl-tRNA synthetase family. Alax-L subfamily.</text>
</comment>
<gene>
    <name evidence="4" type="ORF">NAEGRDRAFT_72350</name>
</gene>
<dbReference type="SMART" id="SM00863">
    <property type="entry name" value="tRNA_SAD"/>
    <property type="match status" value="1"/>
</dbReference>
<evidence type="ECO:0000259" key="3">
    <source>
        <dbReference type="SMART" id="SM00863"/>
    </source>
</evidence>
<dbReference type="PANTHER" id="PTHR43462">
    <property type="entry name" value="ALANYL-TRNA EDITING PROTEIN"/>
    <property type="match status" value="1"/>
</dbReference>
<dbReference type="PANTHER" id="PTHR43462:SF2">
    <property type="entry name" value="THREONYL AND ALANYL TRNA SYNTHETASE SECOND ADDITIONAL DOMAIN-CONTAINING PROTEIN"/>
    <property type="match status" value="1"/>
</dbReference>
<dbReference type="OMA" id="MPVEIDF"/>
<dbReference type="VEuPathDB" id="AmoebaDB:NAEGRDRAFT_72350"/>
<dbReference type="GO" id="GO:0043039">
    <property type="term" value="P:tRNA aminoacylation"/>
    <property type="evidence" value="ECO:0007669"/>
    <property type="project" value="InterPro"/>
</dbReference>
<organism evidence="5">
    <name type="scientific">Naegleria gruberi</name>
    <name type="common">Amoeba</name>
    <dbReference type="NCBI Taxonomy" id="5762"/>
    <lineage>
        <taxon>Eukaryota</taxon>
        <taxon>Discoba</taxon>
        <taxon>Heterolobosea</taxon>
        <taxon>Tetramitia</taxon>
        <taxon>Eutetramitia</taxon>
        <taxon>Vahlkampfiidae</taxon>
        <taxon>Naegleria</taxon>
    </lineage>
</organism>
<evidence type="ECO:0000313" key="5">
    <source>
        <dbReference type="Proteomes" id="UP000006671"/>
    </source>
</evidence>
<proteinExistence type="inferred from homology"/>
<dbReference type="SUPFAM" id="SSF50447">
    <property type="entry name" value="Translation proteins"/>
    <property type="match status" value="1"/>
</dbReference>
<protein>
    <submittedName>
        <fullName evidence="4">Predicted protein</fullName>
    </submittedName>
</protein>
<accession>D2VTL9</accession>
<dbReference type="InterPro" id="IPR018163">
    <property type="entry name" value="Thr/Ala-tRNA-synth_IIc_edit"/>
</dbReference>
<dbReference type="InterPro" id="IPR051335">
    <property type="entry name" value="Alanyl-tRNA_Editing_Enzymes"/>
</dbReference>
<dbReference type="KEGG" id="ngr:NAEGRDRAFT_72350"/>
<evidence type="ECO:0000256" key="2">
    <source>
        <dbReference type="ARBA" id="ARBA00008429"/>
    </source>
</evidence>
<evidence type="ECO:0000256" key="1">
    <source>
        <dbReference type="ARBA" id="ARBA00001947"/>
    </source>
</evidence>
<name>D2VTL9_NAEGR</name>